<evidence type="ECO:0000256" key="3">
    <source>
        <dbReference type="ARBA" id="ARBA00022806"/>
    </source>
</evidence>
<name>A0ABX1TNB2_9GAMM</name>
<dbReference type="Gene3D" id="1.20.120.1080">
    <property type="match status" value="1"/>
</dbReference>
<dbReference type="CDD" id="cd17990">
    <property type="entry name" value="DEXHc_HrpB"/>
    <property type="match status" value="1"/>
</dbReference>
<dbReference type="InterPro" id="IPR007502">
    <property type="entry name" value="Helicase-assoc_dom"/>
</dbReference>
<gene>
    <name evidence="7" type="primary">hrpB</name>
    <name evidence="7" type="ORF">E4P82_13155</name>
</gene>
<dbReference type="Pfam" id="PF04408">
    <property type="entry name" value="WHD_HA2"/>
    <property type="match status" value="1"/>
</dbReference>
<feature type="domain" description="Helicase ATP-binding" evidence="5">
    <location>
        <begin position="21"/>
        <end position="185"/>
    </location>
</feature>
<dbReference type="Pfam" id="PF08482">
    <property type="entry name" value="HrpB_C"/>
    <property type="match status" value="1"/>
</dbReference>
<dbReference type="PIRSF" id="PIRSF005496">
    <property type="entry name" value="ATP_hel_hrpB"/>
    <property type="match status" value="1"/>
</dbReference>
<evidence type="ECO:0000256" key="1">
    <source>
        <dbReference type="ARBA" id="ARBA00022741"/>
    </source>
</evidence>
<evidence type="ECO:0000313" key="8">
    <source>
        <dbReference type="Proteomes" id="UP000760480"/>
    </source>
</evidence>
<dbReference type="InterPro" id="IPR010225">
    <property type="entry name" value="HrpB"/>
</dbReference>
<dbReference type="SMART" id="SM00847">
    <property type="entry name" value="HA2"/>
    <property type="match status" value="1"/>
</dbReference>
<organism evidence="7 8">
    <name type="scientific">Candidatus Competibacter phosphatis</name>
    <dbReference type="NCBI Taxonomy" id="221280"/>
    <lineage>
        <taxon>Bacteria</taxon>
        <taxon>Pseudomonadati</taxon>
        <taxon>Pseudomonadota</taxon>
        <taxon>Gammaproteobacteria</taxon>
        <taxon>Candidatus Competibacteraceae</taxon>
        <taxon>Candidatus Competibacter</taxon>
    </lineage>
</organism>
<dbReference type="InterPro" id="IPR048333">
    <property type="entry name" value="HA2_WH"/>
</dbReference>
<dbReference type="EMBL" id="SPMZ01000037">
    <property type="protein sequence ID" value="NMQ20059.1"/>
    <property type="molecule type" value="Genomic_DNA"/>
</dbReference>
<evidence type="ECO:0000256" key="4">
    <source>
        <dbReference type="ARBA" id="ARBA00022840"/>
    </source>
</evidence>
<protein>
    <submittedName>
        <fullName evidence="7">ATP-dependent helicase HrpB</fullName>
    </submittedName>
</protein>
<dbReference type="PROSITE" id="PS51192">
    <property type="entry name" value="HELICASE_ATP_BIND_1"/>
    <property type="match status" value="1"/>
</dbReference>
<dbReference type="InterPro" id="IPR049614">
    <property type="entry name" value="HrpB_DEXH"/>
</dbReference>
<evidence type="ECO:0000313" key="7">
    <source>
        <dbReference type="EMBL" id="NMQ20059.1"/>
    </source>
</evidence>
<dbReference type="RefSeq" id="WP_169249320.1">
    <property type="nucleotide sequence ID" value="NZ_SPMZ01000037.1"/>
</dbReference>
<evidence type="ECO:0000256" key="2">
    <source>
        <dbReference type="ARBA" id="ARBA00022801"/>
    </source>
</evidence>
<keyword evidence="8" id="KW-1185">Reference proteome</keyword>
<dbReference type="NCBIfam" id="TIGR01970">
    <property type="entry name" value="DEAH_box_HrpB"/>
    <property type="match status" value="1"/>
</dbReference>
<reference evidence="7 8" key="1">
    <citation type="submission" date="2019-03" db="EMBL/GenBank/DDBJ databases">
        <title>Metabolic reconstructions from genomes of highly enriched 'Candidatus Accumulibacter' and 'Candidatus Competibacter' bioreactor populations.</title>
        <authorList>
            <person name="Annavajhala M.K."/>
            <person name="Welles L."/>
            <person name="Abbas B."/>
            <person name="Sorokin D."/>
            <person name="Park H."/>
            <person name="Van Loosdrecht M."/>
            <person name="Chandran K."/>
        </authorList>
    </citation>
    <scope>NUCLEOTIDE SEQUENCE [LARGE SCALE GENOMIC DNA]</scope>
    <source>
        <strain evidence="7 8">SBR_G</strain>
    </source>
</reference>
<dbReference type="PROSITE" id="PS51194">
    <property type="entry name" value="HELICASE_CTER"/>
    <property type="match status" value="1"/>
</dbReference>
<dbReference type="GO" id="GO:0004386">
    <property type="term" value="F:helicase activity"/>
    <property type="evidence" value="ECO:0007669"/>
    <property type="project" value="UniProtKB-KW"/>
</dbReference>
<dbReference type="InterPro" id="IPR013689">
    <property type="entry name" value="RNA_helicase_ATP-dep_HrpB_C"/>
</dbReference>
<keyword evidence="4" id="KW-0067">ATP-binding</keyword>
<dbReference type="PANTHER" id="PTHR43519:SF1">
    <property type="entry name" value="ATP-DEPENDENT RNA HELICASE HRPB"/>
    <property type="match status" value="1"/>
</dbReference>
<comment type="caution">
    <text evidence="7">The sequence shown here is derived from an EMBL/GenBank/DDBJ whole genome shotgun (WGS) entry which is preliminary data.</text>
</comment>
<sequence length="856" mass="94854">MFPSDSEPTTLPIEPTLPAIRAALRDAPALVLQAPPGAGKTTRVPLALLDEPWLKNSTILLLEPRRLAARAAAARMAAQLNEPVGHTVGYRIRFDRQISRQTRIEVLTEGILTRRLQRDPALEGVRLVIFDEFHERSLHADLALTLCLDSQRELRPDLRLLVMSATLDGVAVARLLGDAPIVTSEGRAHPVNRQYLPRDPDGLDLNVVVRAVLNALGRERGDLLVFLPGGGEIRQVLGRLQAEPACAGLTLAPLYGDLPGEAQQRAIRRDPDGRRKIVLATPIAETSLTIEGIGVVVDAGWTRVPRFDPRSGLTRLETMRVSADAAEQRAGRAGRLGPGICYRLWSETTQSRLRPRRIPEILEADLAPLALELAQWGVTEVSALAWLDPPPSGALAQARELLRELGALDDRDRITSAGQALAELPIHPRLAQLLRRGTALGLVKLAADLAALLEERDPLRGEHPFGGDFTARLDALRDFRRDGRDGARRWWADPTACVRIEQAARRWRALLQRDGSENADECLHPALDPRDGATAGLLLAFAYPDRVARRREGAADRYRLANGRGARLATGDPLAGRDWLVAAHLDAGVGEGRIWLAAPVDPTALETHLADRLRTVVEVGWDERQAAVMARQERRLGVLALDSTPLADADPESLCQAMLAGARQLGLDSLPWTRELREWQARVLSLRHWCADEGWPDVSDGWLMEHLDDWLPSWLNGMTRREHLRRLDLSGALYDLLDGRARARLDELAPTHLPVPSGSRIRLRYQPGEPPVLAVKLQELFGLADTPRIASGRIPVTLHLLSPAQRPIQVTQDLRGFWERTYAEVRKELKGRYPKHSWPDDPWSAIPTRRVRPAEK</sequence>
<evidence type="ECO:0000259" key="6">
    <source>
        <dbReference type="PROSITE" id="PS51194"/>
    </source>
</evidence>
<dbReference type="Gene3D" id="3.40.50.300">
    <property type="entry name" value="P-loop containing nucleotide triphosphate hydrolases"/>
    <property type="match status" value="2"/>
</dbReference>
<keyword evidence="2" id="KW-0378">Hydrolase</keyword>
<evidence type="ECO:0000259" key="5">
    <source>
        <dbReference type="PROSITE" id="PS51192"/>
    </source>
</evidence>
<dbReference type="InterPro" id="IPR056329">
    <property type="entry name" value="CON_HrpB"/>
</dbReference>
<keyword evidence="1" id="KW-0547">Nucleotide-binding</keyword>
<accession>A0ABX1TNB2</accession>
<dbReference type="Pfam" id="PF00270">
    <property type="entry name" value="DEAD"/>
    <property type="match status" value="1"/>
</dbReference>
<dbReference type="Pfam" id="PF00271">
    <property type="entry name" value="Helicase_C"/>
    <property type="match status" value="1"/>
</dbReference>
<dbReference type="Pfam" id="PF24473">
    <property type="entry name" value="CON_HrpB"/>
    <property type="match status" value="1"/>
</dbReference>
<feature type="domain" description="Helicase C-terminal" evidence="6">
    <location>
        <begin position="208"/>
        <end position="377"/>
    </location>
</feature>
<dbReference type="InterPro" id="IPR001650">
    <property type="entry name" value="Helicase_C-like"/>
</dbReference>
<dbReference type="PANTHER" id="PTHR43519">
    <property type="entry name" value="ATP-DEPENDENT RNA HELICASE HRPB"/>
    <property type="match status" value="1"/>
</dbReference>
<dbReference type="CDD" id="cd18791">
    <property type="entry name" value="SF2_C_RHA"/>
    <property type="match status" value="1"/>
</dbReference>
<dbReference type="SMART" id="SM00490">
    <property type="entry name" value="HELICc"/>
    <property type="match status" value="1"/>
</dbReference>
<proteinExistence type="predicted"/>
<dbReference type="InterPro" id="IPR014001">
    <property type="entry name" value="Helicase_ATP-bd"/>
</dbReference>
<dbReference type="InterPro" id="IPR027417">
    <property type="entry name" value="P-loop_NTPase"/>
</dbReference>
<dbReference type="InterPro" id="IPR011545">
    <property type="entry name" value="DEAD/DEAH_box_helicase_dom"/>
</dbReference>
<dbReference type="SMART" id="SM00487">
    <property type="entry name" value="DEXDc"/>
    <property type="match status" value="1"/>
</dbReference>
<dbReference type="Proteomes" id="UP000760480">
    <property type="component" value="Unassembled WGS sequence"/>
</dbReference>
<dbReference type="SUPFAM" id="SSF52540">
    <property type="entry name" value="P-loop containing nucleoside triphosphate hydrolases"/>
    <property type="match status" value="1"/>
</dbReference>
<keyword evidence="3 7" id="KW-0347">Helicase</keyword>